<dbReference type="PROSITE" id="PS51910">
    <property type="entry name" value="GH18_2"/>
    <property type="match status" value="1"/>
</dbReference>
<evidence type="ECO:0000256" key="4">
    <source>
        <dbReference type="RuleBase" id="RU004453"/>
    </source>
</evidence>
<evidence type="ECO:0000256" key="1">
    <source>
        <dbReference type="ARBA" id="ARBA00022801"/>
    </source>
</evidence>
<dbReference type="SUPFAM" id="SSF51445">
    <property type="entry name" value="(Trans)glycosidases"/>
    <property type="match status" value="1"/>
</dbReference>
<dbReference type="SUPFAM" id="SSF54556">
    <property type="entry name" value="Chitinase insertion domain"/>
    <property type="match status" value="1"/>
</dbReference>
<dbReference type="Pfam" id="PF00704">
    <property type="entry name" value="Glyco_hydro_18"/>
    <property type="match status" value="1"/>
</dbReference>
<dbReference type="Proteomes" id="UP000053660">
    <property type="component" value="Unassembled WGS sequence"/>
</dbReference>
<evidence type="ECO:0000256" key="2">
    <source>
        <dbReference type="ARBA" id="ARBA00023295"/>
    </source>
</evidence>
<sequence>MCETKKLKIFQGFSQLKKRRKNLKLLVCITGPNPAFSTLVSSPGTISIFANHSYTYLKKFNLDGIDIDWEFPVWSRDARKTDRTEFTLLLKASQDIYFPGPPTITKVAYDVPSFNRYVDLVQVMNYDFHVFSYLFPFVGFNAPLRRLNGEAGIAGKMNSEAAMAEYAKMGLWSNKTVFGIPAYGLGYRLANWRVNKPYAPATSTVDDYTNFDEICKLLADRQRYTYVWNEQAASPYIHGNFHIHGNKHIPTDHI</sequence>
<organism evidence="6 7">
    <name type="scientific">Oesophagostomum dentatum</name>
    <name type="common">Nodular worm</name>
    <dbReference type="NCBI Taxonomy" id="61180"/>
    <lineage>
        <taxon>Eukaryota</taxon>
        <taxon>Metazoa</taxon>
        <taxon>Ecdysozoa</taxon>
        <taxon>Nematoda</taxon>
        <taxon>Chromadorea</taxon>
        <taxon>Rhabditida</taxon>
        <taxon>Rhabditina</taxon>
        <taxon>Rhabditomorpha</taxon>
        <taxon>Strongyloidea</taxon>
        <taxon>Strongylidae</taxon>
        <taxon>Oesophagostomum</taxon>
    </lineage>
</organism>
<dbReference type="GO" id="GO:0005975">
    <property type="term" value="P:carbohydrate metabolic process"/>
    <property type="evidence" value="ECO:0007669"/>
    <property type="project" value="InterPro"/>
</dbReference>
<evidence type="ECO:0000259" key="5">
    <source>
        <dbReference type="PROSITE" id="PS51910"/>
    </source>
</evidence>
<dbReference type="OrthoDB" id="76388at2759"/>
<dbReference type="InterPro" id="IPR017853">
    <property type="entry name" value="GH"/>
</dbReference>
<gene>
    <name evidence="6" type="ORF">OESDEN_06838</name>
</gene>
<dbReference type="PANTHER" id="PTHR11177">
    <property type="entry name" value="CHITINASE"/>
    <property type="match status" value="1"/>
</dbReference>
<dbReference type="InterPro" id="IPR001579">
    <property type="entry name" value="Glyco_hydro_18_chit_AS"/>
</dbReference>
<comment type="similarity">
    <text evidence="4">Belongs to the glycosyl hydrolase 18 family.</text>
</comment>
<dbReference type="InterPro" id="IPR029070">
    <property type="entry name" value="Chitinase_insertion_sf"/>
</dbReference>
<feature type="domain" description="GH18" evidence="5">
    <location>
        <begin position="1"/>
        <end position="254"/>
    </location>
</feature>
<dbReference type="GO" id="GO:0004568">
    <property type="term" value="F:chitinase activity"/>
    <property type="evidence" value="ECO:0007669"/>
    <property type="project" value="UniProtKB-ARBA"/>
</dbReference>
<dbReference type="InterPro" id="IPR050314">
    <property type="entry name" value="Glycosyl_Hydrlase_18"/>
</dbReference>
<dbReference type="GO" id="GO:0005576">
    <property type="term" value="C:extracellular region"/>
    <property type="evidence" value="ECO:0007669"/>
    <property type="project" value="TreeGrafter"/>
</dbReference>
<keyword evidence="7" id="KW-1185">Reference proteome</keyword>
<dbReference type="Gene3D" id="3.20.20.80">
    <property type="entry name" value="Glycosidases"/>
    <property type="match status" value="1"/>
</dbReference>
<dbReference type="InterPro" id="IPR011583">
    <property type="entry name" value="Chitinase_II/V-like_cat"/>
</dbReference>
<proteinExistence type="inferred from homology"/>
<dbReference type="AlphaFoldDB" id="A0A0B1TAU5"/>
<dbReference type="GO" id="GO:0008061">
    <property type="term" value="F:chitin binding"/>
    <property type="evidence" value="ECO:0007669"/>
    <property type="project" value="InterPro"/>
</dbReference>
<dbReference type="EMBL" id="KN550863">
    <property type="protein sequence ID" value="KHJ93256.1"/>
    <property type="molecule type" value="Genomic_DNA"/>
</dbReference>
<name>A0A0B1TAU5_OESDE</name>
<keyword evidence="1 3" id="KW-0378">Hydrolase</keyword>
<dbReference type="SMART" id="SM00636">
    <property type="entry name" value="Glyco_18"/>
    <property type="match status" value="1"/>
</dbReference>
<dbReference type="PROSITE" id="PS01095">
    <property type="entry name" value="GH18_1"/>
    <property type="match status" value="1"/>
</dbReference>
<evidence type="ECO:0000313" key="6">
    <source>
        <dbReference type="EMBL" id="KHJ93256.1"/>
    </source>
</evidence>
<accession>A0A0B1TAU5</accession>
<dbReference type="GO" id="GO:0006032">
    <property type="term" value="P:chitin catabolic process"/>
    <property type="evidence" value="ECO:0007669"/>
    <property type="project" value="TreeGrafter"/>
</dbReference>
<protein>
    <submittedName>
        <fullName evidence="6">Glycosyl hydrolase, family 18</fullName>
    </submittedName>
</protein>
<dbReference type="InterPro" id="IPR001223">
    <property type="entry name" value="Glyco_hydro18_cat"/>
</dbReference>
<keyword evidence="2 3" id="KW-0326">Glycosidase</keyword>
<dbReference type="PANTHER" id="PTHR11177:SF317">
    <property type="entry name" value="CHITINASE 12-RELATED"/>
    <property type="match status" value="1"/>
</dbReference>
<evidence type="ECO:0000313" key="7">
    <source>
        <dbReference type="Proteomes" id="UP000053660"/>
    </source>
</evidence>
<reference evidence="6 7" key="1">
    <citation type="submission" date="2014-03" db="EMBL/GenBank/DDBJ databases">
        <title>Draft genome of the hookworm Oesophagostomum dentatum.</title>
        <authorList>
            <person name="Mitreva M."/>
        </authorList>
    </citation>
    <scope>NUCLEOTIDE SEQUENCE [LARGE SCALE GENOMIC DNA]</scope>
    <source>
        <strain evidence="6 7">OD-Hann</strain>
    </source>
</reference>
<evidence type="ECO:0000256" key="3">
    <source>
        <dbReference type="RuleBase" id="RU000489"/>
    </source>
</evidence>